<name>A0A819VDX5_9BILA</name>
<feature type="compositionally biased region" description="Polar residues" evidence="1">
    <location>
        <begin position="216"/>
        <end position="232"/>
    </location>
</feature>
<comment type="caution">
    <text evidence="2">The sequence shown here is derived from an EMBL/GenBank/DDBJ whole genome shotgun (WGS) entry which is preliminary data.</text>
</comment>
<dbReference type="Pfam" id="PF02992">
    <property type="entry name" value="Transposase_21"/>
    <property type="match status" value="1"/>
</dbReference>
<evidence type="ECO:0000313" key="3">
    <source>
        <dbReference type="Proteomes" id="UP000663868"/>
    </source>
</evidence>
<feature type="compositionally biased region" description="Acidic residues" evidence="1">
    <location>
        <begin position="136"/>
        <end position="180"/>
    </location>
</feature>
<protein>
    <submittedName>
        <fullName evidence="2">Uncharacterized protein</fullName>
    </submittedName>
</protein>
<accession>A0A819VDX5</accession>
<evidence type="ECO:0000256" key="1">
    <source>
        <dbReference type="SAM" id="MobiDB-lite"/>
    </source>
</evidence>
<reference evidence="2" key="1">
    <citation type="submission" date="2021-02" db="EMBL/GenBank/DDBJ databases">
        <authorList>
            <person name="Nowell W R."/>
        </authorList>
    </citation>
    <scope>NUCLEOTIDE SEQUENCE</scope>
</reference>
<feature type="compositionally biased region" description="Polar residues" evidence="1">
    <location>
        <begin position="96"/>
        <end position="115"/>
    </location>
</feature>
<organism evidence="2 3">
    <name type="scientific">Adineta steineri</name>
    <dbReference type="NCBI Taxonomy" id="433720"/>
    <lineage>
        <taxon>Eukaryota</taxon>
        <taxon>Metazoa</taxon>
        <taxon>Spiralia</taxon>
        <taxon>Gnathifera</taxon>
        <taxon>Rotifera</taxon>
        <taxon>Eurotatoria</taxon>
        <taxon>Bdelloidea</taxon>
        <taxon>Adinetida</taxon>
        <taxon>Adinetidae</taxon>
        <taxon>Adineta</taxon>
    </lineage>
</organism>
<feature type="compositionally biased region" description="Polar residues" evidence="1">
    <location>
        <begin position="240"/>
        <end position="250"/>
    </location>
</feature>
<dbReference type="InterPro" id="IPR004242">
    <property type="entry name" value="Transposase_21"/>
</dbReference>
<dbReference type="Proteomes" id="UP000663868">
    <property type="component" value="Unassembled WGS sequence"/>
</dbReference>
<feature type="compositionally biased region" description="Basic and acidic residues" evidence="1">
    <location>
        <begin position="121"/>
        <end position="135"/>
    </location>
</feature>
<gene>
    <name evidence="2" type="ORF">KXQ929_LOCUS34900</name>
</gene>
<dbReference type="AlphaFoldDB" id="A0A819VDX5"/>
<feature type="region of interest" description="Disordered" evidence="1">
    <location>
        <begin position="95"/>
        <end position="195"/>
    </location>
</feature>
<feature type="region of interest" description="Disordered" evidence="1">
    <location>
        <begin position="210"/>
        <end position="255"/>
    </location>
</feature>
<proteinExistence type="predicted"/>
<sequence length="1125" mass="128700">MARSSSKKVAKKLPLSAKPSMIKDNDIYMIVRDLATDKLILVARKLISSSKKLSKVVVGDIISHGNRGHRIRAKVVLIGSKEQCEQSLQIVEKMGKSSSQFTNNNKSKESQITTKASEKKKKSEESFHDEISGSDHEEDEEEEEEIEKVIEVQEEEEEDVDDESEDDEEAEDENDDDIDNVEGSNNKENVDSRKKEIVRENNAVEEAAFSSPDLINLSNQQSPRLNTESSIATKRKDSPNESNQSSTSNTKRPKNIGFISTKDYLKIVSQLAAANEQNELYQTTWMPRPVDKITIKYFINTGKVLSDDIDDPSHIDNTIDNEILLSTICETLNMTDSELHANIGKSILSTARQVIGAKYPNLATIFADVQKVHIQAITEYCWLMHPLEKKANDASKIRRAMGNVFATRTFSRKIQLGGSKLFQPDDDFETNNDNNNQFTYTEEMNSSDSSDVSDIKQEFYEQEHDEQDLLKDHVENHNASELLFDADDVANEIDIASALILLKKQHHLSTKCIEDIILLLKSLRVSNTPSSWYKVKRLLSKSKPQSTEYFICSICDQLTINKKYCQFCSTTHHVELPSFRVFSVKDQLQNILFNHHDIDLYYRKKDLLTRDIRDASVYQSIRAQHSNLMLTLTINIDGIQPSKGSIKTIWPIILIINELSPDLRFAFHNIILAGLWPGPSKPSRDKMKHLLRPIVDELLLLERGQAFNLLDRGMQTIHVYLIAGCCDKPAQALAQCIVEPIAAFGCGRCEIEGFMVPTDNNGHVRSFSTTQHDINTIRKRSNEQYDELINLLQLQTQLKNLWSKKNQLIDELTDSHNQKGIAGKRMIGLWLGRKSREKEWSVLEKINKLADLFERVRLPSTTTRIPRSLLDYKKFKGNEFRVLLLFGHAIFYKILPKRFYDHLIQLVVLMHLAEGREIRMLVHATRGPRNQGQEMINNLNLFQHALRHAYIYSSKTNLGSFVKSHLLHFNDKPEKIAMKIGHKNKKEDCAVRHLFPQSELNFYSTLHIGDLRLSTRTYSHGKSSDDSNILFILNGNKTFGRIRSIFTVNDGEPLLFVAHVLNTSPLVCQLDGYEEFEFRDIQTASTTDWSFVLINVQDFIEKTVLFERPNQCCCFFRFPNLVHSS</sequence>
<evidence type="ECO:0000313" key="2">
    <source>
        <dbReference type="EMBL" id="CAF4107699.1"/>
    </source>
</evidence>
<dbReference type="EMBL" id="CAJOBB010004897">
    <property type="protein sequence ID" value="CAF4107699.1"/>
    <property type="molecule type" value="Genomic_DNA"/>
</dbReference>